<comment type="subcellular location">
    <subcellularLocation>
        <location evidence="1">Membrane</location>
        <topology evidence="1">Multi-pass membrane protein</topology>
    </subcellularLocation>
</comment>
<dbReference type="GO" id="GO:0005886">
    <property type="term" value="C:plasma membrane"/>
    <property type="evidence" value="ECO:0007669"/>
    <property type="project" value="TreeGrafter"/>
</dbReference>
<name>A0A5M4B0D6_9BACT</name>
<keyword evidence="2 5" id="KW-0812">Transmembrane</keyword>
<dbReference type="Pfam" id="PF24961">
    <property type="entry name" value="NfeD_membrane"/>
    <property type="match status" value="1"/>
</dbReference>
<dbReference type="RefSeq" id="WP_025864354.1">
    <property type="nucleotide sequence ID" value="NZ_BLAX01000001.1"/>
</dbReference>
<feature type="transmembrane region" description="Helical" evidence="5">
    <location>
        <begin position="274"/>
        <end position="294"/>
    </location>
</feature>
<feature type="transmembrane region" description="Helical" evidence="5">
    <location>
        <begin position="357"/>
        <end position="379"/>
    </location>
</feature>
<dbReference type="InterPro" id="IPR052165">
    <property type="entry name" value="Membrane_assoc_protease"/>
</dbReference>
<dbReference type="AlphaFoldDB" id="A0A5M4B0D6"/>
<evidence type="ECO:0000256" key="5">
    <source>
        <dbReference type="SAM" id="Phobius"/>
    </source>
</evidence>
<dbReference type="Pfam" id="PF01957">
    <property type="entry name" value="NfeD"/>
    <property type="match status" value="1"/>
</dbReference>
<protein>
    <submittedName>
        <fullName evidence="10">Uncharacterized protein</fullName>
    </submittedName>
</protein>
<comment type="caution">
    <text evidence="10">The sequence shown here is derived from an EMBL/GenBank/DDBJ whole genome shotgun (WGS) entry which is preliminary data.</text>
</comment>
<evidence type="ECO:0000259" key="8">
    <source>
        <dbReference type="Pfam" id="PF24961"/>
    </source>
</evidence>
<gene>
    <name evidence="10" type="ORF">PbJCM13498_21860</name>
</gene>
<dbReference type="InterPro" id="IPR056738">
    <property type="entry name" value="NfeD1b_N"/>
</dbReference>
<evidence type="ECO:0000256" key="1">
    <source>
        <dbReference type="ARBA" id="ARBA00004141"/>
    </source>
</evidence>
<feature type="chain" id="PRO_5024369045" evidence="6">
    <location>
        <begin position="21"/>
        <end position="471"/>
    </location>
</feature>
<keyword evidence="11" id="KW-1185">Reference proteome</keyword>
<evidence type="ECO:0000259" key="7">
    <source>
        <dbReference type="Pfam" id="PF01957"/>
    </source>
</evidence>
<dbReference type="EMBL" id="BLAX01000001">
    <property type="protein sequence ID" value="GET33323.1"/>
    <property type="molecule type" value="Genomic_DNA"/>
</dbReference>
<feature type="signal peptide" evidence="6">
    <location>
        <begin position="1"/>
        <end position="20"/>
    </location>
</feature>
<dbReference type="InterPro" id="IPR056739">
    <property type="entry name" value="NfeD_membrane"/>
</dbReference>
<dbReference type="InterPro" id="IPR012340">
    <property type="entry name" value="NA-bd_OB-fold"/>
</dbReference>
<dbReference type="PANTHER" id="PTHR33507:SF3">
    <property type="entry name" value="INNER MEMBRANE PROTEIN YBBJ"/>
    <property type="match status" value="1"/>
</dbReference>
<dbReference type="Proteomes" id="UP000391834">
    <property type="component" value="Unassembled WGS sequence"/>
</dbReference>
<organism evidence="10 11">
    <name type="scientific">Prolixibacter bellariivorans</name>
    <dbReference type="NCBI Taxonomy" id="314319"/>
    <lineage>
        <taxon>Bacteria</taxon>
        <taxon>Pseudomonadati</taxon>
        <taxon>Bacteroidota</taxon>
        <taxon>Bacteroidia</taxon>
        <taxon>Marinilabiliales</taxon>
        <taxon>Prolixibacteraceae</taxon>
        <taxon>Prolixibacter</taxon>
    </lineage>
</organism>
<dbReference type="InterPro" id="IPR029045">
    <property type="entry name" value="ClpP/crotonase-like_dom_sf"/>
</dbReference>
<feature type="domain" description="NfeD integral membrane" evidence="8">
    <location>
        <begin position="253"/>
        <end position="377"/>
    </location>
</feature>
<feature type="transmembrane region" description="Helical" evidence="5">
    <location>
        <begin position="300"/>
        <end position="319"/>
    </location>
</feature>
<feature type="domain" description="NfeD1b N-terminal" evidence="9">
    <location>
        <begin position="41"/>
        <end position="234"/>
    </location>
</feature>
<reference evidence="10 11" key="1">
    <citation type="submission" date="2019-10" db="EMBL/GenBank/DDBJ databases">
        <title>Prolixibacter strains distinguished by the presence of nitrate reductase genes were adept at nitrate-dependent anaerobic corrosion of metallic iron and carbon steel.</title>
        <authorList>
            <person name="Iino T."/>
            <person name="Shono N."/>
            <person name="Ito K."/>
            <person name="Nakamura R."/>
            <person name="Sueoka K."/>
            <person name="Harayama S."/>
            <person name="Ohkuma M."/>
        </authorList>
    </citation>
    <scope>NUCLEOTIDE SEQUENCE [LARGE SCALE GENOMIC DNA]</scope>
    <source>
        <strain evidence="10 11">JCM 13498</strain>
    </source>
</reference>
<dbReference type="SUPFAM" id="SSF52096">
    <property type="entry name" value="ClpP/crotonase"/>
    <property type="match status" value="1"/>
</dbReference>
<feature type="transmembrane region" description="Helical" evidence="5">
    <location>
        <begin position="244"/>
        <end position="267"/>
    </location>
</feature>
<evidence type="ECO:0000256" key="3">
    <source>
        <dbReference type="ARBA" id="ARBA00022989"/>
    </source>
</evidence>
<proteinExistence type="predicted"/>
<dbReference type="SUPFAM" id="SSF141322">
    <property type="entry name" value="NfeD domain-like"/>
    <property type="match status" value="1"/>
</dbReference>
<sequence length="471" mass="51018">MKIRLLTLLILVLAYFPSKADDADSLSTANSPKVVLRFNIDENIAPAAWRKTKQAFAEADSLRASLIVIHLNTYGGTVLDADSIRTKILNSPIPVYAFIDNNAASAGALIALSCDSIYMREGANMGAATVVNQTGQAMPDKYQSYMRSIMRATAEAQGKDTIISGQDTIIKWRRDPKIAEAMVDQSLYIPGIIDTGKVLTMTPTEAIKYGFCEGMVSNIQQVINKAGLEDYVVKEYKPTALEQFIGFLVHPMVSGILILAILGGIYFELQTPGIGFPLGLAIFAALLYFAPLYLEGLAANWEILLFIVGLILIAVEIFVIPGFGVAGIAGIILTMSGLILSMVGNDNFNFDNVPAEALTRAVVTVLGAFIVVFFFALYATKLIFASHGGPFRNLALNTAENKEDGFVGVDVETIQMIGKSGVAVTVLRPAGKVQVENDIYDARAESGFIERGEEIEVIQYQAGQLHVIRKK</sequence>
<dbReference type="PANTHER" id="PTHR33507">
    <property type="entry name" value="INNER MEMBRANE PROTEIN YBBJ"/>
    <property type="match status" value="1"/>
</dbReference>
<dbReference type="Pfam" id="PF25145">
    <property type="entry name" value="NfeD1b_N"/>
    <property type="match status" value="1"/>
</dbReference>
<dbReference type="Gene3D" id="2.40.50.140">
    <property type="entry name" value="Nucleic acid-binding proteins"/>
    <property type="match status" value="1"/>
</dbReference>
<evidence type="ECO:0000256" key="4">
    <source>
        <dbReference type="ARBA" id="ARBA00023136"/>
    </source>
</evidence>
<feature type="domain" description="NfeD-like C-terminal" evidence="7">
    <location>
        <begin position="415"/>
        <end position="465"/>
    </location>
</feature>
<keyword evidence="3 5" id="KW-1133">Transmembrane helix</keyword>
<dbReference type="CDD" id="cd07021">
    <property type="entry name" value="Clp_protease_NfeD_like"/>
    <property type="match status" value="1"/>
</dbReference>
<evidence type="ECO:0000313" key="10">
    <source>
        <dbReference type="EMBL" id="GET33323.1"/>
    </source>
</evidence>
<dbReference type="InterPro" id="IPR002810">
    <property type="entry name" value="NfeD-like_C"/>
</dbReference>
<evidence type="ECO:0000256" key="2">
    <source>
        <dbReference type="ARBA" id="ARBA00022692"/>
    </source>
</evidence>
<evidence type="ECO:0000259" key="9">
    <source>
        <dbReference type="Pfam" id="PF25145"/>
    </source>
</evidence>
<keyword evidence="4 5" id="KW-0472">Membrane</keyword>
<feature type="transmembrane region" description="Helical" evidence="5">
    <location>
        <begin position="326"/>
        <end position="345"/>
    </location>
</feature>
<keyword evidence="6" id="KW-0732">Signal</keyword>
<evidence type="ECO:0000256" key="6">
    <source>
        <dbReference type="SAM" id="SignalP"/>
    </source>
</evidence>
<accession>A0A5M4B0D6</accession>
<dbReference type="Gene3D" id="3.90.226.10">
    <property type="entry name" value="2-enoyl-CoA Hydratase, Chain A, domain 1"/>
    <property type="match status" value="1"/>
</dbReference>
<evidence type="ECO:0000313" key="11">
    <source>
        <dbReference type="Proteomes" id="UP000391834"/>
    </source>
</evidence>